<gene>
    <name evidence="3" type="ORF">QBC33DRAFT_460836</name>
</gene>
<dbReference type="GeneID" id="85308197"/>
<feature type="domain" description="Het-s prion-forming" evidence="1">
    <location>
        <begin position="217"/>
        <end position="278"/>
    </location>
</feature>
<keyword evidence="3" id="KW-0034">Amyloid</keyword>
<dbReference type="InterPro" id="IPR038305">
    <property type="entry name" value="HeLo_sf"/>
</dbReference>
<comment type="caution">
    <text evidence="3">The sequence shown here is derived from an EMBL/GenBank/DDBJ whole genome shotgun (WGS) entry which is preliminary data.</text>
</comment>
<dbReference type="AlphaFoldDB" id="A0AAJ0BQT6"/>
<reference evidence="3" key="1">
    <citation type="submission" date="2023-06" db="EMBL/GenBank/DDBJ databases">
        <title>Genome-scale phylogeny and comparative genomics of the fungal order Sordariales.</title>
        <authorList>
            <consortium name="Lawrence Berkeley National Laboratory"/>
            <person name="Hensen N."/>
            <person name="Bonometti L."/>
            <person name="Westerberg I."/>
            <person name="Brannstrom I.O."/>
            <person name="Guillou S."/>
            <person name="Cros-Aarteil S."/>
            <person name="Calhoun S."/>
            <person name="Haridas S."/>
            <person name="Kuo A."/>
            <person name="Mondo S."/>
            <person name="Pangilinan J."/>
            <person name="Riley R."/>
            <person name="Labutti K."/>
            <person name="Andreopoulos B."/>
            <person name="Lipzen A."/>
            <person name="Chen C."/>
            <person name="Yanf M."/>
            <person name="Daum C."/>
            <person name="Ng V."/>
            <person name="Clum A."/>
            <person name="Steindorff A."/>
            <person name="Ohm R."/>
            <person name="Martin F."/>
            <person name="Silar P."/>
            <person name="Natvig D."/>
            <person name="Lalanne C."/>
            <person name="Gautier V."/>
            <person name="Ament-Velasquez S.L."/>
            <person name="Kruys A."/>
            <person name="Hutchinson M.I."/>
            <person name="Powell A.J."/>
            <person name="Barry K."/>
            <person name="Miller A.N."/>
            <person name="Grigoriev I.V."/>
            <person name="Debuchy R."/>
            <person name="Gladieux P."/>
            <person name="Thoren M.H."/>
            <person name="Johannesson H."/>
        </authorList>
    </citation>
    <scope>NUCLEOTIDE SEQUENCE</scope>
    <source>
        <strain evidence="3">8032-3</strain>
    </source>
</reference>
<accession>A0AAJ0BQT6</accession>
<dbReference type="Pfam" id="PF11558">
    <property type="entry name" value="HET-s_218-289"/>
    <property type="match status" value="1"/>
</dbReference>
<dbReference type="InterPro" id="IPR029498">
    <property type="entry name" value="HeLo_dom"/>
</dbReference>
<dbReference type="PANTHER" id="PTHR37542">
    <property type="entry name" value="HELO DOMAIN-CONTAINING PROTEIN-RELATED"/>
    <property type="match status" value="1"/>
</dbReference>
<name>A0AAJ0BQT6_9PEZI</name>
<evidence type="ECO:0000313" key="3">
    <source>
        <dbReference type="EMBL" id="KAK1762770.1"/>
    </source>
</evidence>
<evidence type="ECO:0000313" key="4">
    <source>
        <dbReference type="Proteomes" id="UP001244011"/>
    </source>
</evidence>
<keyword evidence="3" id="KW-0640">Prion</keyword>
<dbReference type="EMBL" id="MU839034">
    <property type="protein sequence ID" value="KAK1762770.1"/>
    <property type="molecule type" value="Genomic_DNA"/>
</dbReference>
<dbReference type="InterPro" id="IPR021084">
    <property type="entry name" value="Het-s_prion_dom"/>
</dbReference>
<proteinExistence type="predicted"/>
<dbReference type="Proteomes" id="UP001244011">
    <property type="component" value="Unassembled WGS sequence"/>
</dbReference>
<evidence type="ECO:0000259" key="2">
    <source>
        <dbReference type="Pfam" id="PF14479"/>
    </source>
</evidence>
<evidence type="ECO:0000259" key="1">
    <source>
        <dbReference type="Pfam" id="PF11558"/>
    </source>
</evidence>
<organism evidence="3 4">
    <name type="scientific">Phialemonium atrogriseum</name>
    <dbReference type="NCBI Taxonomy" id="1093897"/>
    <lineage>
        <taxon>Eukaryota</taxon>
        <taxon>Fungi</taxon>
        <taxon>Dikarya</taxon>
        <taxon>Ascomycota</taxon>
        <taxon>Pezizomycotina</taxon>
        <taxon>Sordariomycetes</taxon>
        <taxon>Sordariomycetidae</taxon>
        <taxon>Cephalothecales</taxon>
        <taxon>Cephalothecaceae</taxon>
        <taxon>Phialemonium</taxon>
    </lineage>
</organism>
<dbReference type="Gene3D" id="1.20.120.1020">
    <property type="entry name" value="Prion-inhibition and propagation, HeLo domain"/>
    <property type="match status" value="1"/>
</dbReference>
<dbReference type="Pfam" id="PF14479">
    <property type="entry name" value="HeLo"/>
    <property type="match status" value="1"/>
</dbReference>
<dbReference type="PANTHER" id="PTHR37542:SF3">
    <property type="entry name" value="PRION-INHIBITION AND PROPAGATION HELO DOMAIN-CONTAINING PROTEIN"/>
    <property type="match status" value="1"/>
</dbReference>
<keyword evidence="4" id="KW-1185">Reference proteome</keyword>
<protein>
    <submittedName>
        <fullName evidence="3">Prion-inhibition and propagation-domain-containing protein</fullName>
    </submittedName>
</protein>
<sequence>MAEVAGLVTGLAGLVSNCVDCLEYIRLGRNFGRDYQTCQLRLDVAKTRLGRWGEGIKVNQDFPSVTESSPSGDQRFQLARSILEQIMLLFESTQKTSQRYESVAEQRDLVLFDEDEMKPIFRGLHNRLKSLARRRQKNTSLCKKTACALYDAKSFDRLLDNITALVEELEKLFPVDVDCRRLAQSEIEGVEDEQSLTALRDAADGVDKTLSEAVSQKIATIPGRNYAKDVKTEDRARVQVGHQFNEILGLIGTEQTTNSVETVVAKGESRIQIGSRFGGRGIFDD</sequence>
<dbReference type="RefSeq" id="XP_060278983.1">
    <property type="nucleotide sequence ID" value="XM_060425010.1"/>
</dbReference>
<feature type="domain" description="Prion-inhibition and propagation HeLo" evidence="2">
    <location>
        <begin position="6"/>
        <end position="199"/>
    </location>
</feature>